<dbReference type="InterPro" id="IPR056079">
    <property type="entry name" value="DUF7662"/>
</dbReference>
<evidence type="ECO:0000259" key="1">
    <source>
        <dbReference type="Pfam" id="PF24698"/>
    </source>
</evidence>
<dbReference type="AlphaFoldDB" id="A0A4Q1UFU3"/>
<accession>A0A4Q1UFU3</accession>
<dbReference type="EMBL" id="MZXW01000057">
    <property type="protein sequence ID" value="RXT33361.1"/>
    <property type="molecule type" value="Genomic_DNA"/>
</dbReference>
<feature type="domain" description="DUF7662" evidence="1">
    <location>
        <begin position="74"/>
        <end position="126"/>
    </location>
</feature>
<keyword evidence="3" id="KW-1185">Reference proteome</keyword>
<sequence length="138" mass="15795">MAIQLLVAKVLRDELSLRGMQSLSVEDSEAIAARIFERITELELELAARGFNIPRAAMIDQHDEPSVMSVYDPLLRELVRTRAQTIRLTFSEIEGILGRPLPPSAYKFSAWWGNESSRKAGTRRRWRGCRQASRPEFH</sequence>
<gene>
    <name evidence="2" type="ORF">B5V03_40605</name>
</gene>
<dbReference type="Pfam" id="PF24698">
    <property type="entry name" value="DUF7662"/>
    <property type="match status" value="1"/>
</dbReference>
<comment type="caution">
    <text evidence="2">The sequence shown here is derived from an EMBL/GenBank/DDBJ whole genome shotgun (WGS) entry which is preliminary data.</text>
</comment>
<protein>
    <recommendedName>
        <fullName evidence="1">DUF7662 domain-containing protein</fullName>
    </recommendedName>
</protein>
<proteinExistence type="predicted"/>
<evidence type="ECO:0000313" key="2">
    <source>
        <dbReference type="EMBL" id="RXT33361.1"/>
    </source>
</evidence>
<dbReference type="Proteomes" id="UP000290819">
    <property type="component" value="Unassembled WGS sequence"/>
</dbReference>
<dbReference type="OrthoDB" id="8253770at2"/>
<name>A0A4Q1UFU3_9BRAD</name>
<evidence type="ECO:0000313" key="3">
    <source>
        <dbReference type="Proteomes" id="UP000290819"/>
    </source>
</evidence>
<organism evidence="2 3">
    <name type="scientific">Bradyrhizobium betae</name>
    <dbReference type="NCBI Taxonomy" id="244734"/>
    <lineage>
        <taxon>Bacteria</taxon>
        <taxon>Pseudomonadati</taxon>
        <taxon>Pseudomonadota</taxon>
        <taxon>Alphaproteobacteria</taxon>
        <taxon>Hyphomicrobiales</taxon>
        <taxon>Nitrobacteraceae</taxon>
        <taxon>Bradyrhizobium</taxon>
    </lineage>
</organism>
<dbReference type="RefSeq" id="WP_129276099.1">
    <property type="nucleotide sequence ID" value="NZ_MZXW01000057.1"/>
</dbReference>
<reference evidence="2 3" key="1">
    <citation type="submission" date="2017-03" db="EMBL/GenBank/DDBJ databases">
        <authorList>
            <person name="Safronova V.I."/>
            <person name="Sazanova A.L."/>
            <person name="Chirak E.R."/>
        </authorList>
    </citation>
    <scope>NUCLEOTIDE SEQUENCE [LARGE SCALE GENOMIC DNA]</scope>
    <source>
        <strain evidence="2 3">Opo-243</strain>
    </source>
</reference>